<dbReference type="EMBL" id="JAKELO010000002">
    <property type="protein sequence ID" value="MDE4908195.1"/>
    <property type="molecule type" value="Genomic_DNA"/>
</dbReference>
<evidence type="ECO:0000313" key="2">
    <source>
        <dbReference type="Proteomes" id="UP001143747"/>
    </source>
</evidence>
<gene>
    <name evidence="1" type="ORF">L0665_06180</name>
</gene>
<comment type="caution">
    <text evidence="1">The sequence shown here is derived from an EMBL/GenBank/DDBJ whole genome shotgun (WGS) entry which is preliminary data.</text>
</comment>
<organism evidence="1 2">
    <name type="scientific">Methanogenium marinum</name>
    <dbReference type="NCBI Taxonomy" id="348610"/>
    <lineage>
        <taxon>Archaea</taxon>
        <taxon>Methanobacteriati</taxon>
        <taxon>Methanobacteriota</taxon>
        <taxon>Stenosarchaea group</taxon>
        <taxon>Methanomicrobia</taxon>
        <taxon>Methanomicrobiales</taxon>
        <taxon>Methanomicrobiaceae</taxon>
        <taxon>Methanogenium</taxon>
    </lineage>
</organism>
<accession>A0A9Q4KQ11</accession>
<keyword evidence="2" id="KW-1185">Reference proteome</keyword>
<evidence type="ECO:0000313" key="1">
    <source>
        <dbReference type="EMBL" id="MDE4908195.1"/>
    </source>
</evidence>
<proteinExistence type="predicted"/>
<dbReference type="AlphaFoldDB" id="A0A9Q4KQ11"/>
<sequence length="52" mass="5665">MTAIQKRKCDIKKLNHVSINLPKEAFAPEARTFWIGALVGATALAILAKNSN</sequence>
<dbReference type="RefSeq" id="WP_274924830.1">
    <property type="nucleotide sequence ID" value="NZ_JAKELO010000002.1"/>
</dbReference>
<protein>
    <submittedName>
        <fullName evidence="1">Uncharacterized protein</fullName>
    </submittedName>
</protein>
<reference evidence="1" key="1">
    <citation type="submission" date="2022-01" db="EMBL/GenBank/DDBJ databases">
        <title>Draft genome of Methanogenium marinum DSM 15558.</title>
        <authorList>
            <person name="Chen S.-C."/>
            <person name="You Y.-T."/>
        </authorList>
    </citation>
    <scope>NUCLEOTIDE SEQUENCE</scope>
    <source>
        <strain evidence="1">DSM 15558</strain>
    </source>
</reference>
<name>A0A9Q4KQ11_9EURY</name>
<dbReference type="Proteomes" id="UP001143747">
    <property type="component" value="Unassembled WGS sequence"/>
</dbReference>